<feature type="compositionally biased region" description="Basic and acidic residues" evidence="1">
    <location>
        <begin position="90"/>
        <end position="99"/>
    </location>
</feature>
<dbReference type="Proteomes" id="UP000275846">
    <property type="component" value="Unassembled WGS sequence"/>
</dbReference>
<evidence type="ECO:0000313" key="4">
    <source>
        <dbReference type="WBParaSite" id="SSLN_0001378301-mRNA-1"/>
    </source>
</evidence>
<name>A0A183T9Y2_SCHSO</name>
<dbReference type="EMBL" id="UYSU01037965">
    <property type="protein sequence ID" value="VDL99665.1"/>
    <property type="molecule type" value="Genomic_DNA"/>
</dbReference>
<protein>
    <submittedName>
        <fullName evidence="4">DUF4244 domain-containing protein</fullName>
    </submittedName>
</protein>
<proteinExistence type="predicted"/>
<reference evidence="4" key="1">
    <citation type="submission" date="2016-06" db="UniProtKB">
        <authorList>
            <consortium name="WormBaseParasite"/>
        </authorList>
    </citation>
    <scope>IDENTIFICATION</scope>
</reference>
<evidence type="ECO:0000256" key="1">
    <source>
        <dbReference type="SAM" id="MobiDB-lite"/>
    </source>
</evidence>
<accession>A0A183T9Y2</accession>
<feature type="region of interest" description="Disordered" evidence="1">
    <location>
        <begin position="67"/>
        <end position="99"/>
    </location>
</feature>
<dbReference type="WBParaSite" id="SSLN_0001378301-mRNA-1">
    <property type="protein sequence ID" value="SSLN_0001378301-mRNA-1"/>
    <property type="gene ID" value="SSLN_0001378301"/>
</dbReference>
<organism evidence="4">
    <name type="scientific">Schistocephalus solidus</name>
    <name type="common">Tapeworm</name>
    <dbReference type="NCBI Taxonomy" id="70667"/>
    <lineage>
        <taxon>Eukaryota</taxon>
        <taxon>Metazoa</taxon>
        <taxon>Spiralia</taxon>
        <taxon>Lophotrochozoa</taxon>
        <taxon>Platyhelminthes</taxon>
        <taxon>Cestoda</taxon>
        <taxon>Eucestoda</taxon>
        <taxon>Diphyllobothriidea</taxon>
        <taxon>Diphyllobothriidae</taxon>
        <taxon>Schistocephalus</taxon>
    </lineage>
</organism>
<evidence type="ECO:0000313" key="2">
    <source>
        <dbReference type="EMBL" id="VDL99665.1"/>
    </source>
</evidence>
<gene>
    <name evidence="2" type="ORF">SSLN_LOCUS13280</name>
</gene>
<reference evidence="2 3" key="2">
    <citation type="submission" date="2018-11" db="EMBL/GenBank/DDBJ databases">
        <authorList>
            <consortium name="Pathogen Informatics"/>
        </authorList>
    </citation>
    <scope>NUCLEOTIDE SEQUENCE [LARGE SCALE GENOMIC DNA]</scope>
    <source>
        <strain evidence="2 3">NST_G2</strain>
    </source>
</reference>
<evidence type="ECO:0000313" key="3">
    <source>
        <dbReference type="Proteomes" id="UP000275846"/>
    </source>
</evidence>
<dbReference type="AlphaFoldDB" id="A0A183T9Y2"/>
<keyword evidence="3" id="KW-1185">Reference proteome</keyword>
<sequence>MSDQVNSHAEDALTARVSTVLVQGAGEFRATLLALAAAIRLASKIAAPVFSDLLHAGLSWARSSQVATSSQSHLPQHGVDAEDSGPLQDFHVRDPVLAS</sequence>